<evidence type="ECO:0000256" key="1">
    <source>
        <dbReference type="ARBA" id="ARBA00004651"/>
    </source>
</evidence>
<keyword evidence="3" id="KW-0813">Transport</keyword>
<comment type="similarity">
    <text evidence="2">Belongs to the binding-protein-dependent transport system permease family. FecCD subfamily.</text>
</comment>
<dbReference type="OrthoDB" id="9782305at2"/>
<keyword evidence="4" id="KW-1003">Cell membrane</keyword>
<dbReference type="CDD" id="cd06550">
    <property type="entry name" value="TM_ABC_iron-siderophores_like"/>
    <property type="match status" value="1"/>
</dbReference>
<dbReference type="GO" id="GO:0022857">
    <property type="term" value="F:transmembrane transporter activity"/>
    <property type="evidence" value="ECO:0007669"/>
    <property type="project" value="InterPro"/>
</dbReference>
<protein>
    <submittedName>
        <fullName evidence="10">Iron ABC transporter permease</fullName>
    </submittedName>
</protein>
<evidence type="ECO:0000256" key="8">
    <source>
        <dbReference type="SAM" id="MobiDB-lite"/>
    </source>
</evidence>
<comment type="caution">
    <text evidence="10">The sequence shown here is derived from an EMBL/GenBank/DDBJ whole genome shotgun (WGS) entry which is preliminary data.</text>
</comment>
<evidence type="ECO:0000256" key="3">
    <source>
        <dbReference type="ARBA" id="ARBA00022448"/>
    </source>
</evidence>
<evidence type="ECO:0000313" key="11">
    <source>
        <dbReference type="Proteomes" id="UP000250462"/>
    </source>
</evidence>
<dbReference type="FunFam" id="1.10.3470.10:FF:000001">
    <property type="entry name" value="Vitamin B12 ABC transporter permease BtuC"/>
    <property type="match status" value="1"/>
</dbReference>
<feature type="transmembrane region" description="Helical" evidence="9">
    <location>
        <begin position="144"/>
        <end position="161"/>
    </location>
</feature>
<feature type="region of interest" description="Disordered" evidence="8">
    <location>
        <begin position="1"/>
        <end position="25"/>
    </location>
</feature>
<dbReference type="Gene3D" id="1.10.3470.10">
    <property type="entry name" value="ABC transporter involved in vitamin B12 uptake, BtuC"/>
    <property type="match status" value="1"/>
</dbReference>
<evidence type="ECO:0000256" key="5">
    <source>
        <dbReference type="ARBA" id="ARBA00022692"/>
    </source>
</evidence>
<feature type="transmembrane region" description="Helical" evidence="9">
    <location>
        <begin position="173"/>
        <end position="194"/>
    </location>
</feature>
<sequence>MTTTETRPAPAPASGRNGRGPVTPVRAGRRRLPGLALGLAAAVALFAVMIMVSLAIGTKELSITEVWTGVVQPDDSYASVVVETRIPRTVLGVVAGASLAVAGVLIQGITRNPLGDPGLLGVNAGASAAIVTGMAFFGLGAAPVWVAIPGAFAAVAVVYVVGSGRGGASPLRLVLAGAVVNAVLVAYIEAVALTNPSTFDTYRFWVIGSLSGRGFDVIAAVLPVAVAGLLLTVILLPGLNALALGDETAHALGAPTTVIRIGGAAGATMLSAAATAACGPIAFVGLAVPHIVRPFVGTDHRWLVPYCAALGPVLLLGADVIGRVVARPGELMVGVVIAFIGAPMLMLTVRRLKGSA</sequence>
<dbReference type="EMBL" id="QMIG01000001">
    <property type="protein sequence ID" value="RAW18665.1"/>
    <property type="molecule type" value="Genomic_DNA"/>
</dbReference>
<dbReference type="PANTHER" id="PTHR30472:SF1">
    <property type="entry name" value="FE(3+) DICITRATE TRANSPORT SYSTEM PERMEASE PROTEIN FECC-RELATED"/>
    <property type="match status" value="1"/>
</dbReference>
<dbReference type="PANTHER" id="PTHR30472">
    <property type="entry name" value="FERRIC ENTEROBACTIN TRANSPORT SYSTEM PERMEASE PROTEIN"/>
    <property type="match status" value="1"/>
</dbReference>
<dbReference type="GO" id="GO:0033214">
    <property type="term" value="P:siderophore-iron import into cell"/>
    <property type="evidence" value="ECO:0007669"/>
    <property type="project" value="TreeGrafter"/>
</dbReference>
<dbReference type="RefSeq" id="WP_112256303.1">
    <property type="nucleotide sequence ID" value="NZ_QMIG01000001.1"/>
</dbReference>
<feature type="transmembrane region" description="Helical" evidence="9">
    <location>
        <begin position="214"/>
        <end position="236"/>
    </location>
</feature>
<dbReference type="GO" id="GO:0005886">
    <property type="term" value="C:plasma membrane"/>
    <property type="evidence" value="ECO:0007669"/>
    <property type="project" value="UniProtKB-SubCell"/>
</dbReference>
<feature type="transmembrane region" description="Helical" evidence="9">
    <location>
        <begin position="118"/>
        <end position="138"/>
    </location>
</feature>
<reference evidence="10 11" key="1">
    <citation type="submission" date="2018-06" db="EMBL/GenBank/DDBJ databases">
        <title>Phytoactinopolyspora halophila sp. nov., a novel halophilic actinomycete isolated from a saline soil in China.</title>
        <authorList>
            <person name="Tang S.-K."/>
        </authorList>
    </citation>
    <scope>NUCLEOTIDE SEQUENCE [LARGE SCALE GENOMIC DNA]</scope>
    <source>
        <strain evidence="10 11">YIM 96934</strain>
    </source>
</reference>
<dbReference type="SUPFAM" id="SSF81345">
    <property type="entry name" value="ABC transporter involved in vitamin B12 uptake, BtuC"/>
    <property type="match status" value="1"/>
</dbReference>
<evidence type="ECO:0000256" key="2">
    <source>
        <dbReference type="ARBA" id="ARBA00007935"/>
    </source>
</evidence>
<keyword evidence="5 9" id="KW-0812">Transmembrane</keyword>
<evidence type="ECO:0000256" key="9">
    <source>
        <dbReference type="SAM" id="Phobius"/>
    </source>
</evidence>
<accession>A0A329R207</accession>
<keyword evidence="6 9" id="KW-1133">Transmembrane helix</keyword>
<feature type="transmembrane region" description="Helical" evidence="9">
    <location>
        <begin position="303"/>
        <end position="325"/>
    </location>
</feature>
<gene>
    <name evidence="10" type="ORF">DPM12_00885</name>
</gene>
<organism evidence="10 11">
    <name type="scientific">Phytoactinopolyspora halophila</name>
    <dbReference type="NCBI Taxonomy" id="1981511"/>
    <lineage>
        <taxon>Bacteria</taxon>
        <taxon>Bacillati</taxon>
        <taxon>Actinomycetota</taxon>
        <taxon>Actinomycetes</taxon>
        <taxon>Jiangellales</taxon>
        <taxon>Jiangellaceae</taxon>
        <taxon>Phytoactinopolyspora</taxon>
    </lineage>
</organism>
<dbReference type="InterPro" id="IPR000522">
    <property type="entry name" value="ABC_transptr_permease_BtuC"/>
</dbReference>
<evidence type="ECO:0000256" key="7">
    <source>
        <dbReference type="ARBA" id="ARBA00023136"/>
    </source>
</evidence>
<keyword evidence="11" id="KW-1185">Reference proteome</keyword>
<dbReference type="AlphaFoldDB" id="A0A329R207"/>
<feature type="transmembrane region" description="Helical" evidence="9">
    <location>
        <begin position="331"/>
        <end position="349"/>
    </location>
</feature>
<dbReference type="Pfam" id="PF01032">
    <property type="entry name" value="FecCD"/>
    <property type="match status" value="1"/>
</dbReference>
<feature type="transmembrane region" description="Helical" evidence="9">
    <location>
        <begin position="86"/>
        <end position="106"/>
    </location>
</feature>
<name>A0A329R207_9ACTN</name>
<keyword evidence="7 9" id="KW-0472">Membrane</keyword>
<proteinExistence type="inferred from homology"/>
<feature type="transmembrane region" description="Helical" evidence="9">
    <location>
        <begin position="35"/>
        <end position="56"/>
    </location>
</feature>
<dbReference type="Proteomes" id="UP000250462">
    <property type="component" value="Unassembled WGS sequence"/>
</dbReference>
<evidence type="ECO:0000256" key="4">
    <source>
        <dbReference type="ARBA" id="ARBA00022475"/>
    </source>
</evidence>
<evidence type="ECO:0000313" key="10">
    <source>
        <dbReference type="EMBL" id="RAW18665.1"/>
    </source>
</evidence>
<comment type="subcellular location">
    <subcellularLocation>
        <location evidence="1">Cell membrane</location>
        <topology evidence="1">Multi-pass membrane protein</topology>
    </subcellularLocation>
</comment>
<dbReference type="InterPro" id="IPR037294">
    <property type="entry name" value="ABC_BtuC-like"/>
</dbReference>
<evidence type="ECO:0000256" key="6">
    <source>
        <dbReference type="ARBA" id="ARBA00022989"/>
    </source>
</evidence>